<evidence type="ECO:0000259" key="8">
    <source>
        <dbReference type="Pfam" id="PF13359"/>
    </source>
</evidence>
<evidence type="ECO:0000256" key="2">
    <source>
        <dbReference type="ARBA" id="ARBA00004123"/>
    </source>
</evidence>
<dbReference type="OrthoDB" id="5973903at2759"/>
<dbReference type="STRING" id="188477.A0A433SIM9"/>
<dbReference type="Pfam" id="PF13359">
    <property type="entry name" value="DDE_Tnp_4"/>
    <property type="match status" value="1"/>
</dbReference>
<name>A0A433SIM9_ELYCH</name>
<dbReference type="GO" id="GO:0046872">
    <property type="term" value="F:metal ion binding"/>
    <property type="evidence" value="ECO:0007669"/>
    <property type="project" value="UniProtKB-KW"/>
</dbReference>
<organism evidence="9 10">
    <name type="scientific">Elysia chlorotica</name>
    <name type="common">Eastern emerald elysia</name>
    <name type="synonym">Sea slug</name>
    <dbReference type="NCBI Taxonomy" id="188477"/>
    <lineage>
        <taxon>Eukaryota</taxon>
        <taxon>Metazoa</taxon>
        <taxon>Spiralia</taxon>
        <taxon>Lophotrochozoa</taxon>
        <taxon>Mollusca</taxon>
        <taxon>Gastropoda</taxon>
        <taxon>Heterobranchia</taxon>
        <taxon>Euthyneura</taxon>
        <taxon>Panpulmonata</taxon>
        <taxon>Sacoglossa</taxon>
        <taxon>Placobranchoidea</taxon>
        <taxon>Plakobranchidae</taxon>
        <taxon>Elysia</taxon>
    </lineage>
</organism>
<evidence type="ECO:0000256" key="5">
    <source>
        <dbReference type="ARBA" id="ARBA00022723"/>
    </source>
</evidence>
<dbReference type="PANTHER" id="PTHR22930">
    <property type="match status" value="1"/>
</dbReference>
<keyword evidence="5" id="KW-0479">Metal-binding</keyword>
<evidence type="ECO:0000256" key="4">
    <source>
        <dbReference type="ARBA" id="ARBA00022722"/>
    </source>
</evidence>
<evidence type="ECO:0000256" key="7">
    <source>
        <dbReference type="ARBA" id="ARBA00023242"/>
    </source>
</evidence>
<keyword evidence="7" id="KW-0539">Nucleus</keyword>
<evidence type="ECO:0000256" key="3">
    <source>
        <dbReference type="ARBA" id="ARBA00006958"/>
    </source>
</evidence>
<dbReference type="GO" id="GO:0005634">
    <property type="term" value="C:nucleus"/>
    <property type="evidence" value="ECO:0007669"/>
    <property type="project" value="UniProtKB-SubCell"/>
</dbReference>
<dbReference type="AlphaFoldDB" id="A0A433SIM9"/>
<dbReference type="InterPro" id="IPR027806">
    <property type="entry name" value="HARBI1_dom"/>
</dbReference>
<reference evidence="9 10" key="1">
    <citation type="submission" date="2019-01" db="EMBL/GenBank/DDBJ databases">
        <title>A draft genome assembly of the solar-powered sea slug Elysia chlorotica.</title>
        <authorList>
            <person name="Cai H."/>
            <person name="Li Q."/>
            <person name="Fang X."/>
            <person name="Li J."/>
            <person name="Curtis N.E."/>
            <person name="Altenburger A."/>
            <person name="Shibata T."/>
            <person name="Feng M."/>
            <person name="Maeda T."/>
            <person name="Schwartz J.A."/>
            <person name="Shigenobu S."/>
            <person name="Lundholm N."/>
            <person name="Nishiyama T."/>
            <person name="Yang H."/>
            <person name="Hasebe M."/>
            <person name="Li S."/>
            <person name="Pierce S.K."/>
            <person name="Wang J."/>
        </authorList>
    </citation>
    <scope>NUCLEOTIDE SEQUENCE [LARGE SCALE GENOMIC DNA]</scope>
    <source>
        <strain evidence="9">EC2010</strain>
        <tissue evidence="9">Whole organism of an adult</tissue>
    </source>
</reference>
<proteinExistence type="inferred from homology"/>
<evidence type="ECO:0000256" key="6">
    <source>
        <dbReference type="ARBA" id="ARBA00022801"/>
    </source>
</evidence>
<dbReference type="GO" id="GO:0016787">
    <property type="term" value="F:hydrolase activity"/>
    <property type="evidence" value="ECO:0007669"/>
    <property type="project" value="UniProtKB-KW"/>
</dbReference>
<evidence type="ECO:0000313" key="9">
    <source>
        <dbReference type="EMBL" id="RUS68859.1"/>
    </source>
</evidence>
<evidence type="ECO:0000313" key="10">
    <source>
        <dbReference type="Proteomes" id="UP000271974"/>
    </source>
</evidence>
<dbReference type="InterPro" id="IPR045249">
    <property type="entry name" value="HARBI1-like"/>
</dbReference>
<evidence type="ECO:0000256" key="1">
    <source>
        <dbReference type="ARBA" id="ARBA00001968"/>
    </source>
</evidence>
<comment type="caution">
    <text evidence="9">The sequence shown here is derived from an EMBL/GenBank/DDBJ whole genome shotgun (WGS) entry which is preliminary data.</text>
</comment>
<comment type="cofactor">
    <cofactor evidence="1">
        <name>a divalent metal cation</name>
        <dbReference type="ChEBI" id="CHEBI:60240"/>
    </cofactor>
</comment>
<dbReference type="Proteomes" id="UP000271974">
    <property type="component" value="Unassembled WGS sequence"/>
</dbReference>
<dbReference type="EMBL" id="RQTK01001964">
    <property type="protein sequence ID" value="RUS68859.1"/>
    <property type="molecule type" value="Genomic_DNA"/>
</dbReference>
<dbReference type="PANTHER" id="PTHR22930:SF284">
    <property type="entry name" value="DDE TNP4 DOMAIN-CONTAINING PROTEIN"/>
    <property type="match status" value="1"/>
</dbReference>
<dbReference type="GO" id="GO:0004518">
    <property type="term" value="F:nuclease activity"/>
    <property type="evidence" value="ECO:0007669"/>
    <property type="project" value="UniProtKB-KW"/>
</dbReference>
<comment type="subcellular location">
    <subcellularLocation>
        <location evidence="2">Nucleus</location>
    </subcellularLocation>
</comment>
<keyword evidence="4" id="KW-0540">Nuclease</keyword>
<accession>A0A433SIM9</accession>
<gene>
    <name evidence="9" type="ORF">EGW08_023378</name>
</gene>
<comment type="similarity">
    <text evidence="3">Belongs to the HARBI1 family.</text>
</comment>
<feature type="domain" description="DDE Tnp4" evidence="8">
    <location>
        <begin position="115"/>
        <end position="275"/>
    </location>
</feature>
<keyword evidence="6" id="KW-0378">Hydrolase</keyword>
<protein>
    <recommendedName>
        <fullName evidence="8">DDE Tnp4 domain-containing protein</fullName>
    </recommendedName>
</protein>
<keyword evidence="10" id="KW-1185">Reference proteome</keyword>
<sequence>MDKETYLDLLERITPLIKKQDTVMRSAITPHERLAATLRFLITGGSLEDLKFSTCMSAQSLGRVIPETCRAIFSEAIFSVLKHEYLKFPRSTEEWQKISTDFEQKWNFPNCLGSVDGKHVAITPPAGSGSYFYNYKGFNSLVLMAIANANYEFIYINFGVNGRNSDGGVLQQTDFFEKLCSKELNIPEETQDNQLPYVFIGDEAFALREDFLKPYNQRTLTHDRRIFNYRLSRARRVVENAFGILVARFRIFRTAINLKLENIEAVVMACCVLHNFLCRKSASSYAPPECFDSEDFQSGTTTPGLETNEEAMPSLNISANRNISDKAKISREKFTTYFNGAGRVYWQENFI</sequence>